<dbReference type="InterPro" id="IPR003870">
    <property type="entry name" value="DUF222"/>
</dbReference>
<gene>
    <name evidence="2" type="ORF">GCM10011575_05170</name>
</gene>
<dbReference type="RefSeq" id="WP_188893580.1">
    <property type="nucleotide sequence ID" value="NZ_BMMZ01000001.1"/>
</dbReference>
<evidence type="ECO:0000313" key="3">
    <source>
        <dbReference type="Proteomes" id="UP000613840"/>
    </source>
</evidence>
<comment type="caution">
    <text evidence="2">The sequence shown here is derived from an EMBL/GenBank/DDBJ whole genome shotgun (WGS) entry which is preliminary data.</text>
</comment>
<name>A0A917VZZ0_9ACTN</name>
<evidence type="ECO:0000313" key="2">
    <source>
        <dbReference type="EMBL" id="GGL49945.1"/>
    </source>
</evidence>
<proteinExistence type="predicted"/>
<organism evidence="2 3">
    <name type="scientific">Microlunatus endophyticus</name>
    <dbReference type="NCBI Taxonomy" id="1716077"/>
    <lineage>
        <taxon>Bacteria</taxon>
        <taxon>Bacillati</taxon>
        <taxon>Actinomycetota</taxon>
        <taxon>Actinomycetes</taxon>
        <taxon>Propionibacteriales</taxon>
        <taxon>Propionibacteriaceae</taxon>
        <taxon>Microlunatus</taxon>
    </lineage>
</organism>
<dbReference type="AlphaFoldDB" id="A0A917VZZ0"/>
<reference evidence="2" key="1">
    <citation type="journal article" date="2014" name="Int. J. Syst. Evol. Microbiol.">
        <title>Complete genome sequence of Corynebacterium casei LMG S-19264T (=DSM 44701T), isolated from a smear-ripened cheese.</title>
        <authorList>
            <consortium name="US DOE Joint Genome Institute (JGI-PGF)"/>
            <person name="Walter F."/>
            <person name="Albersmeier A."/>
            <person name="Kalinowski J."/>
            <person name="Ruckert C."/>
        </authorList>
    </citation>
    <scope>NUCLEOTIDE SEQUENCE</scope>
    <source>
        <strain evidence="2">CGMCC 4.7306</strain>
    </source>
</reference>
<dbReference type="EMBL" id="BMMZ01000001">
    <property type="protein sequence ID" value="GGL49945.1"/>
    <property type="molecule type" value="Genomic_DNA"/>
</dbReference>
<keyword evidence="3" id="KW-1185">Reference proteome</keyword>
<dbReference type="Proteomes" id="UP000613840">
    <property type="component" value="Unassembled WGS sequence"/>
</dbReference>
<feature type="domain" description="DUF222" evidence="1">
    <location>
        <begin position="73"/>
        <end position="240"/>
    </location>
</feature>
<sequence length="505" mass="55475">MARDLSEWSIAELASAAADNARAQMLVGCNLLRIADQWALKHPGDGLPLEIKLDNGADQRRLVVGGDGTPDVAEGAAADLALESRMSVGQALALITDALDLHFRFPCLWARVEAGSVADWQARRIAQKTRRLSQEQAGSIDRCIAGHLANLSLTRLDNLLDAEILRVDQEARDKAAKKALAERDVRFGKPNQDNLTEFWGAMPADDAQRSDAAINQLATILQARKDYLPAGVPVRGADTRQAWRSVAMALFTTNPILANQLLLQHQQPDLFDQLFDDRFPDAHDPAGAKVVDDRPDPVHERLVAEVVGRIDASKLIPSGTLHIHLNADAFTRPENSIARLEKIGPALLSTIKTWLGDGCTIRLQPVLDPATIAPVDRYEVPDRMREAILARTPASSFPWTGSLNRRNDLDHTLPYLPPPAGPPGQTGLHNLGPLTRREHRAKTIGHMSLRQPDPGTYVWKSRYGRVLITNDSGTHDLGNITTNQLASEIWYAADRMQHLHALDVA</sequence>
<evidence type="ECO:0000259" key="1">
    <source>
        <dbReference type="Pfam" id="PF02720"/>
    </source>
</evidence>
<reference evidence="2" key="2">
    <citation type="submission" date="2020-09" db="EMBL/GenBank/DDBJ databases">
        <authorList>
            <person name="Sun Q."/>
            <person name="Zhou Y."/>
        </authorList>
    </citation>
    <scope>NUCLEOTIDE SEQUENCE</scope>
    <source>
        <strain evidence="2">CGMCC 4.7306</strain>
    </source>
</reference>
<protein>
    <recommendedName>
        <fullName evidence="1">DUF222 domain-containing protein</fullName>
    </recommendedName>
</protein>
<accession>A0A917VZZ0</accession>
<dbReference type="Pfam" id="PF02720">
    <property type="entry name" value="DUF222"/>
    <property type="match status" value="1"/>
</dbReference>